<evidence type="ECO:0000313" key="6">
    <source>
        <dbReference type="EMBL" id="QHT71344.1"/>
    </source>
</evidence>
<evidence type="ECO:0000256" key="3">
    <source>
        <dbReference type="ARBA" id="ARBA00022989"/>
    </source>
</evidence>
<evidence type="ECO:0000256" key="5">
    <source>
        <dbReference type="SAM" id="Phobius"/>
    </source>
</evidence>
<evidence type="ECO:0000256" key="2">
    <source>
        <dbReference type="ARBA" id="ARBA00022692"/>
    </source>
</evidence>
<name>A0A6C0GU46_9BACT</name>
<organism evidence="6 7">
    <name type="scientific">Rhodocytophaga rosea</name>
    <dbReference type="NCBI Taxonomy" id="2704465"/>
    <lineage>
        <taxon>Bacteria</taxon>
        <taxon>Pseudomonadati</taxon>
        <taxon>Bacteroidota</taxon>
        <taxon>Cytophagia</taxon>
        <taxon>Cytophagales</taxon>
        <taxon>Rhodocytophagaceae</taxon>
        <taxon>Rhodocytophaga</taxon>
    </lineage>
</organism>
<keyword evidence="2 5" id="KW-0812">Transmembrane</keyword>
<dbReference type="EMBL" id="CP048222">
    <property type="protein sequence ID" value="QHT71344.1"/>
    <property type="molecule type" value="Genomic_DNA"/>
</dbReference>
<dbReference type="Pfam" id="PF07681">
    <property type="entry name" value="DoxX"/>
    <property type="match status" value="1"/>
</dbReference>
<evidence type="ECO:0000256" key="4">
    <source>
        <dbReference type="ARBA" id="ARBA00023136"/>
    </source>
</evidence>
<dbReference type="RefSeq" id="WP_162447283.1">
    <property type="nucleotide sequence ID" value="NZ_CP048222.1"/>
</dbReference>
<feature type="transmembrane region" description="Helical" evidence="5">
    <location>
        <begin position="154"/>
        <end position="172"/>
    </location>
</feature>
<keyword evidence="4 5" id="KW-0472">Membrane</keyword>
<sequence>MKSTFGGEYIWYLILRYVLGLIMVMYGLIKILGIQFPTTRQYTNSLNDVDGVTLTWAFLGYSTWFVILLGLFELVPAVLLLFRKTKLVGAILLFPVLLNVFLINNAYGFYMYMRVFTGVLLAIDLILILVHYKLFIRFFKELIHYPHTTKWPEIVINCTIVGVITLLIFYYLK</sequence>
<evidence type="ECO:0008006" key="8">
    <source>
        <dbReference type="Google" id="ProtNLM"/>
    </source>
</evidence>
<evidence type="ECO:0000256" key="1">
    <source>
        <dbReference type="ARBA" id="ARBA00004141"/>
    </source>
</evidence>
<keyword evidence="3 5" id="KW-1133">Transmembrane helix</keyword>
<feature type="transmembrane region" description="Helical" evidence="5">
    <location>
        <begin position="113"/>
        <end position="134"/>
    </location>
</feature>
<reference evidence="6 7" key="1">
    <citation type="submission" date="2020-01" db="EMBL/GenBank/DDBJ databases">
        <authorList>
            <person name="Kim M.K."/>
        </authorList>
    </citation>
    <scope>NUCLEOTIDE SEQUENCE [LARGE SCALE GENOMIC DNA]</scope>
    <source>
        <strain evidence="6 7">172606-1</strain>
    </source>
</reference>
<feature type="transmembrane region" description="Helical" evidence="5">
    <location>
        <begin position="12"/>
        <end position="36"/>
    </location>
</feature>
<feature type="transmembrane region" description="Helical" evidence="5">
    <location>
        <begin position="87"/>
        <end position="107"/>
    </location>
</feature>
<accession>A0A6C0GU46</accession>
<comment type="subcellular location">
    <subcellularLocation>
        <location evidence="1">Membrane</location>
        <topology evidence="1">Multi-pass membrane protein</topology>
    </subcellularLocation>
</comment>
<dbReference type="KEGG" id="rhoz:GXP67_34155"/>
<dbReference type="AlphaFoldDB" id="A0A6C0GU46"/>
<feature type="transmembrane region" description="Helical" evidence="5">
    <location>
        <begin position="56"/>
        <end position="80"/>
    </location>
</feature>
<gene>
    <name evidence="6" type="ORF">GXP67_34155</name>
</gene>
<dbReference type="InterPro" id="IPR032808">
    <property type="entry name" value="DoxX"/>
</dbReference>
<dbReference type="Proteomes" id="UP000480178">
    <property type="component" value="Chromosome"/>
</dbReference>
<proteinExistence type="predicted"/>
<evidence type="ECO:0000313" key="7">
    <source>
        <dbReference type="Proteomes" id="UP000480178"/>
    </source>
</evidence>
<keyword evidence="7" id="KW-1185">Reference proteome</keyword>
<protein>
    <recommendedName>
        <fullName evidence="8">DoxX family membrane protein</fullName>
    </recommendedName>
</protein>
<dbReference type="GO" id="GO:0016020">
    <property type="term" value="C:membrane"/>
    <property type="evidence" value="ECO:0007669"/>
    <property type="project" value="UniProtKB-SubCell"/>
</dbReference>